<reference evidence="2" key="1">
    <citation type="submission" date="2017-01" db="EMBL/GenBank/DDBJ databases">
        <authorList>
            <person name="Varghese N."/>
            <person name="Submissions S."/>
        </authorList>
    </citation>
    <scope>NUCLEOTIDE SEQUENCE [LARGE SCALE GENOMIC DNA]</scope>
    <source>
        <strain evidence="2">DSM 18017</strain>
    </source>
</reference>
<dbReference type="STRING" id="373668.SAMN05421786_102379"/>
<dbReference type="Pfam" id="PF25594">
    <property type="entry name" value="GldB_lipo"/>
    <property type="match status" value="1"/>
</dbReference>
<organism evidence="1 2">
    <name type="scientific">Chryseobacterium ureilyticum</name>
    <dbReference type="NCBI Taxonomy" id="373668"/>
    <lineage>
        <taxon>Bacteria</taxon>
        <taxon>Pseudomonadati</taxon>
        <taxon>Bacteroidota</taxon>
        <taxon>Flavobacteriia</taxon>
        <taxon>Flavobacteriales</taxon>
        <taxon>Weeksellaceae</taxon>
        <taxon>Chryseobacterium group</taxon>
        <taxon>Chryseobacterium</taxon>
    </lineage>
</organism>
<accession>A0A1N7M8Y8</accession>
<dbReference type="InterPro" id="IPR019853">
    <property type="entry name" value="GldB-like"/>
</dbReference>
<dbReference type="GO" id="GO:0008233">
    <property type="term" value="F:peptidase activity"/>
    <property type="evidence" value="ECO:0007669"/>
    <property type="project" value="UniProtKB-KW"/>
</dbReference>
<name>A0A1N7M8Y8_9FLAO</name>
<keyword evidence="2" id="KW-1185">Reference proteome</keyword>
<protein>
    <submittedName>
        <fullName evidence="1">Predicted Zn-dependent protease</fullName>
    </submittedName>
</protein>
<dbReference type="RefSeq" id="WP_076551441.1">
    <property type="nucleotide sequence ID" value="NZ_FTOL01000002.1"/>
</dbReference>
<dbReference type="OrthoDB" id="6402335at2"/>
<keyword evidence="1" id="KW-0645">Protease</keyword>
<sequence length="320" mass="36947">MKHLFFFLFICLFPVSGVAQKHDFNIYIETSDIRNFWKAYDEVQKIENTEEKISTFQKLYIDKSTAGLKDFISSRNFTSQQWIESLTSKPKFWNSIRGKTENIGKDFKNINTLYQRFSQLYKDFSPPKIYFTIGNLKGGGTVIKGNLIIGSELAASDATVDYSELPKNYQDRMKINSGIIFLTAHELVHTQQNLKGNEQTNLLGLCLKEGSADFIAELLTGKKVEAPYIDYGMAHQDIVWQNFTKEKDGFDFQNWLSNTSTIKDRPADLGYFIGYIITKRFYENAKDKKVAIDQIMKLDFNNTSQTEKNLRDSGYQTEMK</sequence>
<gene>
    <name evidence="1" type="ORF">SAMN05421786_102379</name>
</gene>
<evidence type="ECO:0000313" key="1">
    <source>
        <dbReference type="EMBL" id="SIS82544.1"/>
    </source>
</evidence>
<dbReference type="GO" id="GO:0006508">
    <property type="term" value="P:proteolysis"/>
    <property type="evidence" value="ECO:0007669"/>
    <property type="project" value="UniProtKB-KW"/>
</dbReference>
<keyword evidence="1" id="KW-0378">Hydrolase</keyword>
<dbReference type="Proteomes" id="UP000186744">
    <property type="component" value="Unassembled WGS sequence"/>
</dbReference>
<proteinExistence type="predicted"/>
<dbReference type="EMBL" id="FTOL01000002">
    <property type="protein sequence ID" value="SIS82544.1"/>
    <property type="molecule type" value="Genomic_DNA"/>
</dbReference>
<evidence type="ECO:0000313" key="2">
    <source>
        <dbReference type="Proteomes" id="UP000186744"/>
    </source>
</evidence>
<dbReference type="AlphaFoldDB" id="A0A1N7M8Y8"/>